<dbReference type="Proteomes" id="UP000053558">
    <property type="component" value="Unassembled WGS sequence"/>
</dbReference>
<reference evidence="2" key="1">
    <citation type="journal article" date="2012" name="Science">
        <title>The Paleozoic origin of enzymatic lignin decomposition reconstructed from 31 fungal genomes.</title>
        <authorList>
            <person name="Floudas D."/>
            <person name="Binder M."/>
            <person name="Riley R."/>
            <person name="Barry K."/>
            <person name="Blanchette R.A."/>
            <person name="Henrissat B."/>
            <person name="Martinez A.T."/>
            <person name="Otillar R."/>
            <person name="Spatafora J.W."/>
            <person name="Yadav J.S."/>
            <person name="Aerts A."/>
            <person name="Benoit I."/>
            <person name="Boyd A."/>
            <person name="Carlson A."/>
            <person name="Copeland A."/>
            <person name="Coutinho P.M."/>
            <person name="de Vries R.P."/>
            <person name="Ferreira P."/>
            <person name="Findley K."/>
            <person name="Foster B."/>
            <person name="Gaskell J."/>
            <person name="Glotzer D."/>
            <person name="Gorecki P."/>
            <person name="Heitman J."/>
            <person name="Hesse C."/>
            <person name="Hori C."/>
            <person name="Igarashi K."/>
            <person name="Jurgens J.A."/>
            <person name="Kallen N."/>
            <person name="Kersten P."/>
            <person name="Kohler A."/>
            <person name="Kuees U."/>
            <person name="Kumar T.K.A."/>
            <person name="Kuo A."/>
            <person name="LaButti K."/>
            <person name="Larrondo L.F."/>
            <person name="Lindquist E."/>
            <person name="Ling A."/>
            <person name="Lombard V."/>
            <person name="Lucas S."/>
            <person name="Lundell T."/>
            <person name="Martin R."/>
            <person name="McLaughlin D.J."/>
            <person name="Morgenstern I."/>
            <person name="Morin E."/>
            <person name="Murat C."/>
            <person name="Nagy L.G."/>
            <person name="Nolan M."/>
            <person name="Ohm R.A."/>
            <person name="Patyshakuliyeva A."/>
            <person name="Rokas A."/>
            <person name="Ruiz-Duenas F.J."/>
            <person name="Sabat G."/>
            <person name="Salamov A."/>
            <person name="Samejima M."/>
            <person name="Schmutz J."/>
            <person name="Slot J.C."/>
            <person name="St John F."/>
            <person name="Stenlid J."/>
            <person name="Sun H."/>
            <person name="Sun S."/>
            <person name="Syed K."/>
            <person name="Tsang A."/>
            <person name="Wiebenga A."/>
            <person name="Young D."/>
            <person name="Pisabarro A."/>
            <person name="Eastwood D.C."/>
            <person name="Martin F."/>
            <person name="Cullen D."/>
            <person name="Grigoriev I.V."/>
            <person name="Hibbett D.S."/>
        </authorList>
    </citation>
    <scope>NUCLEOTIDE SEQUENCE [LARGE SCALE GENOMIC DNA]</scope>
    <source>
        <strain evidence="2">RWD-64-598 SS2</strain>
    </source>
</reference>
<evidence type="ECO:0000313" key="1">
    <source>
        <dbReference type="EMBL" id="EIW79941.1"/>
    </source>
</evidence>
<dbReference type="EMBL" id="JH711580">
    <property type="protein sequence ID" value="EIW79941.1"/>
    <property type="molecule type" value="Genomic_DNA"/>
</dbReference>
<evidence type="ECO:0000313" key="2">
    <source>
        <dbReference type="Proteomes" id="UP000053558"/>
    </source>
</evidence>
<accession>A0A5M3MMV4</accession>
<keyword evidence="2" id="KW-1185">Reference proteome</keyword>
<feature type="non-terminal residue" evidence="1">
    <location>
        <position position="589"/>
    </location>
</feature>
<protein>
    <submittedName>
        <fullName evidence="1">Uncharacterized protein</fullName>
    </submittedName>
</protein>
<dbReference type="GeneID" id="19208001"/>
<comment type="caution">
    <text evidence="1">The sequence shown here is derived from an EMBL/GenBank/DDBJ whole genome shotgun (WGS) entry which is preliminary data.</text>
</comment>
<dbReference type="AlphaFoldDB" id="A0A5M3MMV4"/>
<name>A0A5M3MMV4_CONPW</name>
<organism evidence="1 2">
    <name type="scientific">Coniophora puteana (strain RWD-64-598)</name>
    <name type="common">Brown rot fungus</name>
    <dbReference type="NCBI Taxonomy" id="741705"/>
    <lineage>
        <taxon>Eukaryota</taxon>
        <taxon>Fungi</taxon>
        <taxon>Dikarya</taxon>
        <taxon>Basidiomycota</taxon>
        <taxon>Agaricomycotina</taxon>
        <taxon>Agaricomycetes</taxon>
        <taxon>Agaricomycetidae</taxon>
        <taxon>Boletales</taxon>
        <taxon>Coniophorineae</taxon>
        <taxon>Coniophoraceae</taxon>
        <taxon>Coniophora</taxon>
    </lineage>
</organism>
<dbReference type="OrthoDB" id="2659841at2759"/>
<dbReference type="OMA" id="RICKTIC"/>
<dbReference type="KEGG" id="cput:CONPUDRAFT_59025"/>
<proteinExistence type="predicted"/>
<dbReference type="RefSeq" id="XP_007769808.1">
    <property type="nucleotide sequence ID" value="XM_007771618.1"/>
</dbReference>
<gene>
    <name evidence="1" type="ORF">CONPUDRAFT_59025</name>
</gene>
<sequence length="589" mass="65381">MRLGRVNLTKKLAGKMSSLDDYQKFVIAAGNSELTRLDALCCVCVKRNMSGEAMLELLDKATKGLYKPKGFTEAELLRSVVFRRVAGDRAQEILQRSTGAPSLRTVRRSSVVRPVRISAAMPIVDDIVYNINGSFGIGKQSKLTVGNETGPAGYQLMIDEIKVEGRPRWDDKTNMILGIAREDAGKVGLEFCSMAEVETLLKAVKAGDVRLAVEATVAAIGLLSDNAHVYAARPILVSGTCKTENAQTHAKLIQTIIDACNAEPKKIPGRLYSIASDGEAQRGAALVQLTQKKKLSPDSPIYGYIHVLRLLNQLVGDDDITSDKDYKHIFKRLRNALLREMGIMIYGFHVHRAVIESQLLSAGVPRDQITYLLNPNDKQNVGLAYKLLKKVWCLPEAEPNARPALAAARKHIRILGDFLRHLVTPYTRPKMTLRDQLYHLSVASHLMCSLYTHPAGGNAFLPKVLYTDIQIMIKNVFFSVAKSKVDRPLGNFYIILLGTDRLEIQFGLYRTVIGNDANADILQLGGRIAGIAESAQIFVDYPQWNVTPRRLDLRPDDDDDDEAIKIDHLNPTSWQGDVNVQYILPVTPW</sequence>